<dbReference type="AlphaFoldDB" id="A0A382A9M3"/>
<dbReference type="PANTHER" id="PTHR33175">
    <property type="entry name" value="DNA-BINDING PROTEIN HU"/>
    <property type="match status" value="1"/>
</dbReference>
<dbReference type="SMART" id="SM00411">
    <property type="entry name" value="BHL"/>
    <property type="match status" value="1"/>
</dbReference>
<gene>
    <name evidence="3" type="ORF">METZ01_LOCUS151089</name>
</gene>
<dbReference type="InterPro" id="IPR010992">
    <property type="entry name" value="IHF-like_DNA-bd_dom_sf"/>
</dbReference>
<evidence type="ECO:0000256" key="1">
    <source>
        <dbReference type="ARBA" id="ARBA00023125"/>
    </source>
</evidence>
<evidence type="ECO:0000256" key="2">
    <source>
        <dbReference type="SAM" id="MobiDB-lite"/>
    </source>
</evidence>
<feature type="region of interest" description="Disordered" evidence="2">
    <location>
        <begin position="57"/>
        <end position="92"/>
    </location>
</feature>
<dbReference type="GO" id="GO:0005829">
    <property type="term" value="C:cytosol"/>
    <property type="evidence" value="ECO:0007669"/>
    <property type="project" value="TreeGrafter"/>
</dbReference>
<reference evidence="3" key="1">
    <citation type="submission" date="2018-05" db="EMBL/GenBank/DDBJ databases">
        <authorList>
            <person name="Lanie J.A."/>
            <person name="Ng W.-L."/>
            <person name="Kazmierczak K.M."/>
            <person name="Andrzejewski T.M."/>
            <person name="Davidsen T.M."/>
            <person name="Wayne K.J."/>
            <person name="Tettelin H."/>
            <person name="Glass J.I."/>
            <person name="Rusch D."/>
            <person name="Podicherti R."/>
            <person name="Tsui H.-C.T."/>
            <person name="Winkler M.E."/>
        </authorList>
    </citation>
    <scope>NUCLEOTIDE SEQUENCE</scope>
</reference>
<dbReference type="CDD" id="cd13831">
    <property type="entry name" value="HU"/>
    <property type="match status" value="1"/>
</dbReference>
<keyword evidence="1" id="KW-0238">DNA-binding</keyword>
<dbReference type="Pfam" id="PF00216">
    <property type="entry name" value="Bac_DNA_binding"/>
    <property type="match status" value="1"/>
</dbReference>
<sequence>VRNPNLVNTVIKNSGELNADKKFVGNIVNSTFEVIARELKKQGKITCSSFGTFRVSKRKARDGRNPRTGEPIKIEERKSVKFKPSKNLTKTL</sequence>
<protein>
    <recommendedName>
        <fullName evidence="4">Integration host factor subunit alpha</fullName>
    </recommendedName>
</protein>
<name>A0A382A9M3_9ZZZZ</name>
<organism evidence="3">
    <name type="scientific">marine metagenome</name>
    <dbReference type="NCBI Taxonomy" id="408172"/>
    <lineage>
        <taxon>unclassified sequences</taxon>
        <taxon>metagenomes</taxon>
        <taxon>ecological metagenomes</taxon>
    </lineage>
</organism>
<dbReference type="Gene3D" id="4.10.520.10">
    <property type="entry name" value="IHF-like DNA-binding proteins"/>
    <property type="match status" value="1"/>
</dbReference>
<dbReference type="PROSITE" id="PS00045">
    <property type="entry name" value="HISTONE_LIKE"/>
    <property type="match status" value="1"/>
</dbReference>
<proteinExistence type="predicted"/>
<dbReference type="PRINTS" id="PR01727">
    <property type="entry name" value="DNABINDINGHU"/>
</dbReference>
<accession>A0A382A9M3</accession>
<dbReference type="SUPFAM" id="SSF47729">
    <property type="entry name" value="IHF-like DNA-binding proteins"/>
    <property type="match status" value="1"/>
</dbReference>
<feature type="non-terminal residue" evidence="3">
    <location>
        <position position="1"/>
    </location>
</feature>
<dbReference type="GO" id="GO:0003677">
    <property type="term" value="F:DNA binding"/>
    <property type="evidence" value="ECO:0007669"/>
    <property type="project" value="UniProtKB-KW"/>
</dbReference>
<dbReference type="InterPro" id="IPR020816">
    <property type="entry name" value="Histone-like_DNA-bd_CS"/>
</dbReference>
<dbReference type="InterPro" id="IPR000119">
    <property type="entry name" value="Hist_DNA-bd"/>
</dbReference>
<dbReference type="GO" id="GO:0030527">
    <property type="term" value="F:structural constituent of chromatin"/>
    <property type="evidence" value="ECO:0007669"/>
    <property type="project" value="InterPro"/>
</dbReference>
<feature type="compositionally biased region" description="Basic and acidic residues" evidence="2">
    <location>
        <begin position="62"/>
        <end position="79"/>
    </location>
</feature>
<dbReference type="PANTHER" id="PTHR33175:SF2">
    <property type="entry name" value="INTEGRATION HOST FACTOR SUBUNIT ALPHA"/>
    <property type="match status" value="1"/>
</dbReference>
<dbReference type="EMBL" id="UINC01024500">
    <property type="protein sequence ID" value="SVA98235.1"/>
    <property type="molecule type" value="Genomic_DNA"/>
</dbReference>
<evidence type="ECO:0008006" key="4">
    <source>
        <dbReference type="Google" id="ProtNLM"/>
    </source>
</evidence>
<evidence type="ECO:0000313" key="3">
    <source>
        <dbReference type="EMBL" id="SVA98235.1"/>
    </source>
</evidence>